<dbReference type="Gene3D" id="1.10.3210.10">
    <property type="entry name" value="Hypothetical protein af1432"/>
    <property type="match status" value="1"/>
</dbReference>
<evidence type="ECO:0000259" key="3">
    <source>
        <dbReference type="PROSITE" id="PS51832"/>
    </source>
</evidence>
<dbReference type="Pfam" id="PF13185">
    <property type="entry name" value="GAF_2"/>
    <property type="match status" value="1"/>
</dbReference>
<proteinExistence type="predicted"/>
<feature type="domain" description="PAS" evidence="1">
    <location>
        <begin position="380"/>
        <end position="428"/>
    </location>
</feature>
<dbReference type="SUPFAM" id="SSF109604">
    <property type="entry name" value="HD-domain/PDEase-like"/>
    <property type="match status" value="1"/>
</dbReference>
<evidence type="ECO:0000313" key="4">
    <source>
        <dbReference type="EMBL" id="MDT8898949.1"/>
    </source>
</evidence>
<dbReference type="Pfam" id="PF13426">
    <property type="entry name" value="PAS_9"/>
    <property type="match status" value="2"/>
</dbReference>
<organism evidence="4 5">
    <name type="scientific">Thermanaerothrix solaris</name>
    <dbReference type="NCBI Taxonomy" id="3058434"/>
    <lineage>
        <taxon>Bacteria</taxon>
        <taxon>Bacillati</taxon>
        <taxon>Chloroflexota</taxon>
        <taxon>Anaerolineae</taxon>
        <taxon>Anaerolineales</taxon>
        <taxon>Anaerolineaceae</taxon>
        <taxon>Thermanaerothrix</taxon>
    </lineage>
</organism>
<evidence type="ECO:0000259" key="1">
    <source>
        <dbReference type="PROSITE" id="PS50112"/>
    </source>
</evidence>
<evidence type="ECO:0000259" key="2">
    <source>
        <dbReference type="PROSITE" id="PS50113"/>
    </source>
</evidence>
<protein>
    <submittedName>
        <fullName evidence="4">PAS domain S-box protein</fullName>
    </submittedName>
</protein>
<dbReference type="InterPro" id="IPR001610">
    <property type="entry name" value="PAC"/>
</dbReference>
<dbReference type="Pfam" id="PF13188">
    <property type="entry name" value="PAS_8"/>
    <property type="match status" value="1"/>
</dbReference>
<dbReference type="Pfam" id="PF01590">
    <property type="entry name" value="GAF"/>
    <property type="match status" value="1"/>
</dbReference>
<dbReference type="PROSITE" id="PS50112">
    <property type="entry name" value="PAS"/>
    <property type="match status" value="3"/>
</dbReference>
<dbReference type="PANTHER" id="PTHR45228">
    <property type="entry name" value="CYCLIC DI-GMP PHOSPHODIESTERASE TM_0186-RELATED"/>
    <property type="match status" value="1"/>
</dbReference>
<dbReference type="SMART" id="SM00065">
    <property type="entry name" value="GAF"/>
    <property type="match status" value="2"/>
</dbReference>
<dbReference type="InterPro" id="IPR052020">
    <property type="entry name" value="Cyclic_di-GMP/3'3'-cGAMP_PDE"/>
</dbReference>
<dbReference type="CDD" id="cd00130">
    <property type="entry name" value="PAS"/>
    <property type="match status" value="4"/>
</dbReference>
<keyword evidence="5" id="KW-1185">Reference proteome</keyword>
<dbReference type="SUPFAM" id="SSF55781">
    <property type="entry name" value="GAF domain-like"/>
    <property type="match status" value="2"/>
</dbReference>
<dbReference type="EMBL" id="JAUHMF010000002">
    <property type="protein sequence ID" value="MDT8898949.1"/>
    <property type="molecule type" value="Genomic_DNA"/>
</dbReference>
<dbReference type="InterPro" id="IPR029016">
    <property type="entry name" value="GAF-like_dom_sf"/>
</dbReference>
<evidence type="ECO:0000313" key="5">
    <source>
        <dbReference type="Proteomes" id="UP001254165"/>
    </source>
</evidence>
<dbReference type="SMART" id="SM00091">
    <property type="entry name" value="PAS"/>
    <property type="match status" value="4"/>
</dbReference>
<feature type="domain" description="PAC" evidence="2">
    <location>
        <begin position="451"/>
        <end position="503"/>
    </location>
</feature>
<gene>
    <name evidence="4" type="ORF">QYE77_11810</name>
</gene>
<sequence>MGNALMGWAEALWDASPLAVVVWREGEAGAEVIAWNRAAERLFGWEREAIQGQSVYSLLLASEDDVARLREVVHQPRESGDPATLALACRSKLGRIVWTTWSLMPLLDSATTFLAYIEENTEPHVLAEALRHSEATFESLMTSLEDGVTILRYGRIIVANAAMAHLLGLAAPQALIGKDWQAYLSPESRALVETEIPPGRAELDSSRRLELTFLRPDGQHKTTESTFLTVPFAGRPHIIAIHRDITERKRWEQQLRVSEERYRTLFETMLDGFALHEIILDEQGDPYDYRFLQVNPAFERLTGLSAGQVIGRTARELLPNLEPNWIQVYGRVALTGQPAHFEEFSRDLGRWFEVTVISPRRGQFATFFSDISARVQAEQMQRLLTRALEQADVVLMLADLDGRLTWANPAFTRLTGYTLSEAMGTPLLRYCGQPQQIGLAFTQVRERGEAWEGECSGLRKGGEPFIARVSISPVEGPQGEISHIAVVAWEITEQKHHEQQREALLSLANALRGTEVLETMLPIIGETIVHALEASAVTLSLYDADRDVLVVRYAFGLWQDLAGRDIRSGEGITGHAFIHGEPFYLDHVLDDPHRLPDPRIRYPSCMAVVPLVAGEHRIGAITVGRERRFRPADQMMLISLSEFAASALHRGLHYHALQQALGRLNALRQIDLAILSQGLNPESMQVLARETREHIAVDAVSVWIYWPEEQVLRLSAGSGFQAPLPVELTCRPGEGLAGAVVERREPLRIDADLSKRLRGMACPFPAQEEGFVAYYGLPLLVQGEPRGVLEIYHRAPLTLTGDQSEFLVMLAQQGAIAVENVHILRELHAVNRQLRQAYDQTLESLIGLLELRDDETEGHSRRVAEFTLRIAREMGMSEEQLVHIRRGALLHDIGKVGVPDAILLKKGPLTAEEWAVMQRHPVMAFDILSKIPFLRPALDIPYCHHERWDGSGYPRGLKGEQIPLAARIFAVVDVWDALLSQRPYRPPWPRERVRDYIREQAGKLFDPHVVEIFLRLEADFTPPPRG</sequence>
<dbReference type="InterPro" id="IPR000014">
    <property type="entry name" value="PAS"/>
</dbReference>
<dbReference type="RefSeq" id="WP_315625623.1">
    <property type="nucleotide sequence ID" value="NZ_JAUHMF010000002.1"/>
</dbReference>
<dbReference type="NCBIfam" id="TIGR00229">
    <property type="entry name" value="sensory_box"/>
    <property type="match status" value="4"/>
</dbReference>
<dbReference type="SMART" id="SM00086">
    <property type="entry name" value="PAC"/>
    <property type="match status" value="2"/>
</dbReference>
<dbReference type="Proteomes" id="UP001254165">
    <property type="component" value="Unassembled WGS sequence"/>
</dbReference>
<feature type="domain" description="PAS" evidence="1">
    <location>
        <begin position="258"/>
        <end position="324"/>
    </location>
</feature>
<dbReference type="InterPro" id="IPR003018">
    <property type="entry name" value="GAF"/>
</dbReference>
<dbReference type="Pfam" id="PF13487">
    <property type="entry name" value="HD_5"/>
    <property type="match status" value="1"/>
</dbReference>
<dbReference type="Gene3D" id="3.30.450.40">
    <property type="match status" value="2"/>
</dbReference>
<dbReference type="PANTHER" id="PTHR45228:SF1">
    <property type="entry name" value="CYCLIC DI-GMP PHOSPHODIESTERASE TM_0186"/>
    <property type="match status" value="1"/>
</dbReference>
<dbReference type="SUPFAM" id="SSF55785">
    <property type="entry name" value="PYP-like sensor domain (PAS domain)"/>
    <property type="match status" value="4"/>
</dbReference>
<accession>A0ABU3NQ33</accession>
<dbReference type="InterPro" id="IPR000700">
    <property type="entry name" value="PAS-assoc_C"/>
</dbReference>
<dbReference type="InterPro" id="IPR035965">
    <property type="entry name" value="PAS-like_dom_sf"/>
</dbReference>
<feature type="domain" description="HD-GYP" evidence="3">
    <location>
        <begin position="834"/>
        <end position="1026"/>
    </location>
</feature>
<dbReference type="InterPro" id="IPR037522">
    <property type="entry name" value="HD_GYP_dom"/>
</dbReference>
<feature type="domain" description="PAC" evidence="2">
    <location>
        <begin position="207"/>
        <end position="257"/>
    </location>
</feature>
<dbReference type="Pfam" id="PF00989">
    <property type="entry name" value="PAS"/>
    <property type="match status" value="1"/>
</dbReference>
<feature type="domain" description="PAS" evidence="1">
    <location>
        <begin position="29"/>
        <end position="80"/>
    </location>
</feature>
<reference evidence="4 5" key="1">
    <citation type="submission" date="2023-07" db="EMBL/GenBank/DDBJ databases">
        <title>Novel species of Thermanaerothrix with wide hydrolytic capabilities.</title>
        <authorList>
            <person name="Zayulina K.S."/>
            <person name="Podosokorskaya O.A."/>
            <person name="Elcheninov A.G."/>
        </authorList>
    </citation>
    <scope>NUCLEOTIDE SEQUENCE [LARGE SCALE GENOMIC DNA]</scope>
    <source>
        <strain evidence="4 5">4228-RoL</strain>
    </source>
</reference>
<dbReference type="PROSITE" id="PS51832">
    <property type="entry name" value="HD_GYP"/>
    <property type="match status" value="1"/>
</dbReference>
<name>A0ABU3NQ33_9CHLR</name>
<dbReference type="Gene3D" id="3.30.450.20">
    <property type="entry name" value="PAS domain"/>
    <property type="match status" value="4"/>
</dbReference>
<dbReference type="InterPro" id="IPR003607">
    <property type="entry name" value="HD/PDEase_dom"/>
</dbReference>
<dbReference type="CDD" id="cd00077">
    <property type="entry name" value="HDc"/>
    <property type="match status" value="1"/>
</dbReference>
<comment type="caution">
    <text evidence="4">The sequence shown here is derived from an EMBL/GenBank/DDBJ whole genome shotgun (WGS) entry which is preliminary data.</text>
</comment>
<dbReference type="InterPro" id="IPR013767">
    <property type="entry name" value="PAS_fold"/>
</dbReference>
<dbReference type="PROSITE" id="PS50113">
    <property type="entry name" value="PAC"/>
    <property type="match status" value="2"/>
</dbReference>
<dbReference type="SMART" id="SM00471">
    <property type="entry name" value="HDc"/>
    <property type="match status" value="1"/>
</dbReference>